<protein>
    <recommendedName>
        <fullName evidence="14">NADH-quinone oxidoreductase</fullName>
        <ecNumber evidence="14">7.1.1.-</ecNumber>
    </recommendedName>
</protein>
<dbReference type="InterPro" id="IPR010228">
    <property type="entry name" value="NADH_UbQ_OxRdtase_Gsu"/>
</dbReference>
<keyword evidence="6 14" id="KW-0479">Metal-binding</keyword>
<evidence type="ECO:0000256" key="2">
    <source>
        <dbReference type="ARBA" id="ARBA00005404"/>
    </source>
</evidence>
<dbReference type="PROSITE" id="PS51085">
    <property type="entry name" value="2FE2S_FER_2"/>
    <property type="match status" value="1"/>
</dbReference>
<evidence type="ECO:0000256" key="1">
    <source>
        <dbReference type="ARBA" id="ARBA00001966"/>
    </source>
</evidence>
<accession>A0AAJ4TJR9</accession>
<evidence type="ECO:0000256" key="14">
    <source>
        <dbReference type="RuleBase" id="RU003525"/>
    </source>
</evidence>
<evidence type="ECO:0000256" key="3">
    <source>
        <dbReference type="ARBA" id="ARBA00022485"/>
    </source>
</evidence>
<evidence type="ECO:0000313" key="18">
    <source>
        <dbReference type="EMBL" id="QWQ22225.2"/>
    </source>
</evidence>
<evidence type="ECO:0000256" key="12">
    <source>
        <dbReference type="ARBA" id="ARBA00026021"/>
    </source>
</evidence>
<dbReference type="Gene3D" id="2.40.40.20">
    <property type="match status" value="1"/>
</dbReference>
<dbReference type="PROSITE" id="PS51839">
    <property type="entry name" value="4FE4S_HC3"/>
    <property type="match status" value="1"/>
</dbReference>
<comment type="similarity">
    <text evidence="2 14">Belongs to the complex I 75 kDa subunit family.</text>
</comment>
<dbReference type="SMART" id="SM00926">
    <property type="entry name" value="Molybdop_Fe4S4"/>
    <property type="match status" value="1"/>
</dbReference>
<comment type="function">
    <text evidence="14">NDH-1 shuttles electrons from NADH, via FMN and iron-sulfur (Fe-S) centers, to quinones in the respiratory chain. Couples the redox reaction to proton translocation (for every two electrons transferred, four hydrogen ions are translocated across the cytoplasmic membrane), and thus conserves the redox energy in a proton gradient.</text>
</comment>
<dbReference type="Gene3D" id="3.10.20.740">
    <property type="match status" value="1"/>
</dbReference>
<dbReference type="PANTHER" id="PTHR43105">
    <property type="entry name" value="RESPIRATORY NITRATE REDUCTASE"/>
    <property type="match status" value="1"/>
</dbReference>
<dbReference type="GO" id="GO:0008137">
    <property type="term" value="F:NADH dehydrogenase (ubiquinone) activity"/>
    <property type="evidence" value="ECO:0007669"/>
    <property type="project" value="UniProtKB-UniRule"/>
</dbReference>
<keyword evidence="4 14" id="KW-0001">2Fe-2S</keyword>
<evidence type="ECO:0000256" key="8">
    <source>
        <dbReference type="ARBA" id="ARBA00023004"/>
    </source>
</evidence>
<reference evidence="18" key="1">
    <citation type="submission" date="2021-06" db="EMBL/GenBank/DDBJ databases">
        <title>Emergence of genetically related NDM-1-producing Providencia rettgeri strains in Argentina.</title>
        <authorList>
            <person name="Pasteran F."/>
            <person name="Meo A."/>
            <person name="Gomez S."/>
            <person name="Derdoy L."/>
            <person name="Albronoz E."/>
            <person name="Faccone D."/>
            <person name="Guerriero L."/>
            <person name="Archuby D."/>
            <person name="Tarzia A."/>
            <person name="Lopez M."/>
            <person name="Corso A."/>
        </authorList>
    </citation>
    <scope>NUCLEOTIDE SEQUENCE</scope>
    <source>
        <strain evidence="18">PreM15628</strain>
    </source>
</reference>
<dbReference type="Pfam" id="PF10588">
    <property type="entry name" value="NADH-G_4Fe-4S_3"/>
    <property type="match status" value="1"/>
</dbReference>
<dbReference type="PROSITE" id="PS00641">
    <property type="entry name" value="COMPLEX1_75K_1"/>
    <property type="match status" value="1"/>
</dbReference>
<keyword evidence="8 14" id="KW-0408">Iron</keyword>
<dbReference type="SUPFAM" id="SSF54292">
    <property type="entry name" value="2Fe-2S ferredoxin-like"/>
    <property type="match status" value="1"/>
</dbReference>
<comment type="catalytic activity">
    <reaction evidence="13 14">
        <text>a quinone + NADH + 5 H(+)(in) = a quinol + NAD(+) + 4 H(+)(out)</text>
        <dbReference type="Rhea" id="RHEA:57888"/>
        <dbReference type="ChEBI" id="CHEBI:15378"/>
        <dbReference type="ChEBI" id="CHEBI:24646"/>
        <dbReference type="ChEBI" id="CHEBI:57540"/>
        <dbReference type="ChEBI" id="CHEBI:57945"/>
        <dbReference type="ChEBI" id="CHEBI:132124"/>
    </reaction>
</comment>
<keyword evidence="9 14" id="KW-0411">Iron-sulfur</keyword>
<dbReference type="Pfam" id="PF13510">
    <property type="entry name" value="Fer2_4"/>
    <property type="match status" value="1"/>
</dbReference>
<dbReference type="EMBL" id="CP076405">
    <property type="protein sequence ID" value="QWQ22225.2"/>
    <property type="molecule type" value="Genomic_DNA"/>
</dbReference>
<dbReference type="Gene3D" id="3.40.50.740">
    <property type="match status" value="1"/>
</dbReference>
<dbReference type="GO" id="GO:0051537">
    <property type="term" value="F:2 iron, 2 sulfur cluster binding"/>
    <property type="evidence" value="ECO:0007669"/>
    <property type="project" value="UniProtKB-UniRule"/>
</dbReference>
<evidence type="ECO:0000256" key="10">
    <source>
        <dbReference type="ARBA" id="ARBA00023027"/>
    </source>
</evidence>
<dbReference type="PANTHER" id="PTHR43105:SF10">
    <property type="entry name" value="NADH-QUINONE OXIDOREDUCTASE SUBUNIT G"/>
    <property type="match status" value="1"/>
</dbReference>
<evidence type="ECO:0000313" key="19">
    <source>
        <dbReference type="Proteomes" id="UP000682358"/>
    </source>
</evidence>
<dbReference type="EC" id="7.1.1.-" evidence="14"/>
<dbReference type="CDD" id="cd02771">
    <property type="entry name" value="MopB_NDH-1_NuoG2-N7"/>
    <property type="match status" value="1"/>
</dbReference>
<dbReference type="SUPFAM" id="SSF50692">
    <property type="entry name" value="ADC-like"/>
    <property type="match status" value="1"/>
</dbReference>
<dbReference type="SUPFAM" id="SSF54862">
    <property type="entry name" value="4Fe-4S ferredoxins"/>
    <property type="match status" value="1"/>
</dbReference>
<keyword evidence="11" id="KW-0830">Ubiquinone</keyword>
<dbReference type="InterPro" id="IPR006656">
    <property type="entry name" value="Mopterin_OxRdtase"/>
</dbReference>
<name>A0AAJ4TJR9_PRORE</name>
<dbReference type="Gene3D" id="3.30.200.210">
    <property type="match status" value="1"/>
</dbReference>
<dbReference type="NCBIfam" id="TIGR01973">
    <property type="entry name" value="NuoG"/>
    <property type="match status" value="1"/>
</dbReference>
<sequence>MLTMATIYVDGKEYDVNGSENLLQACLSLGLDIPYFCWHPALGSVGACRQCAVKQYQNADDTRGRLVMSCMTPATEGTYISIDDEEAKQFRESVVEWLMTNHPHDCPVCEEGGNCHLQDMTVMTGHNMRKYRFTKRTHINQDLGPFISHEMNRCIACYRCVRYYKDYADGTDLGVYGAHNYVYFGRTEDGTLESEFSGNLVEVCPTGVFTDKTHSERYNRKWDMQFAPGICQQCSIGCNTSPGERYGEIRRIENRYNGSVNHYFLCDRGRFGYGYVNRKDRPRQAVLNKNGVKQVISAIEAMQSGAQIINQAKKVIGIGSPRASVESNYALRALVGAENFYSGISAGEQRRLALMQNILQNGGIYTPTLREVEGYDAVLVLGEDLTQTGARMALSVRQAVKGKAREMAAAQKVADWQIAAIMNIGQHAKYPLFITNVDDTRLDDVAAFNYRAPVADQARFGFAIANMINGEAPAVNDLPADLKAKVETIAQALASAKKPLIISGSHSASEAMIQAAANVAFALKAKGANVGLSYLASHANSFGLAMMNAQPLDSALARIEANEADVAIVIENDLYRHSSVDAVNSALAKLSHLIVADHQQTDIMDKATLVLPAASFAEADGTLINQEGRAQRFFQVFDPTYYDKAIVMNESWRWMHSLQTEAQERDADWSQLDHVIADCVAAMPQFLGMVDAAPKASFRIRGQKLAREPHRYSGRTAMLANQSVHEPRQPQDIDSPFAFSMEGNNSPTAPRQQIPFAWAPGWNSPQAWNKFQAEVGGHLLFGDPGIRLFNSTEGKLAYFTEIPAAYQANEAQWVVAPYYHLFGSDEMSQRSEVIQERMPEPYIMLNTQDAASLGLSAGTKAEFSHAGQVFNLTVRLSNHLSTGQIGLPLGMPGIAPSMAGVSVNNLRRGAWWIGFLLKWWKY</sequence>
<keyword evidence="7 14" id="KW-1278">Translocase</keyword>
<dbReference type="AlphaFoldDB" id="A0AAJ4TJR9"/>
<evidence type="ECO:0000259" key="15">
    <source>
        <dbReference type="PROSITE" id="PS51085"/>
    </source>
</evidence>
<evidence type="ECO:0000256" key="7">
    <source>
        <dbReference type="ARBA" id="ARBA00022967"/>
    </source>
</evidence>
<comment type="cofactor">
    <cofactor evidence="14">
        <name>[2Fe-2S] cluster</name>
        <dbReference type="ChEBI" id="CHEBI:190135"/>
    </cofactor>
    <text evidence="14">Binds 1 [2Fe-2S] cluster per subunit.</text>
</comment>
<dbReference type="PROSITE" id="PS51669">
    <property type="entry name" value="4FE4S_MOW_BIS_MGD"/>
    <property type="match status" value="1"/>
</dbReference>
<dbReference type="FunFam" id="3.10.20.740:FF:000002">
    <property type="entry name" value="NADH-quinone oxidoreductase"/>
    <property type="match status" value="1"/>
</dbReference>
<feature type="domain" description="4Fe-4S Mo/W bis-MGD-type" evidence="16">
    <location>
        <begin position="224"/>
        <end position="280"/>
    </location>
</feature>
<evidence type="ECO:0000256" key="13">
    <source>
        <dbReference type="ARBA" id="ARBA00047712"/>
    </source>
</evidence>
<proteinExistence type="inferred from homology"/>
<dbReference type="InterPro" id="IPR000283">
    <property type="entry name" value="NADH_UbQ_OxRdtase_75kDa_su_CS"/>
</dbReference>
<dbReference type="PROSITE" id="PS00643">
    <property type="entry name" value="COMPLEX1_75K_3"/>
    <property type="match status" value="1"/>
</dbReference>
<evidence type="ECO:0000256" key="5">
    <source>
        <dbReference type="ARBA" id="ARBA00022719"/>
    </source>
</evidence>
<dbReference type="GO" id="GO:0048038">
    <property type="term" value="F:quinone binding"/>
    <property type="evidence" value="ECO:0007669"/>
    <property type="project" value="UniProtKB-UniRule"/>
</dbReference>
<dbReference type="CDD" id="cd00207">
    <property type="entry name" value="fer2"/>
    <property type="match status" value="1"/>
</dbReference>
<evidence type="ECO:0000259" key="17">
    <source>
        <dbReference type="PROSITE" id="PS51839"/>
    </source>
</evidence>
<dbReference type="FunFam" id="2.40.40.20:FF:000014">
    <property type="entry name" value="NADH-quinone oxidoreductase"/>
    <property type="match status" value="1"/>
</dbReference>
<feature type="domain" description="2Fe-2S ferredoxin-type" evidence="15">
    <location>
        <begin position="3"/>
        <end position="86"/>
    </location>
</feature>
<dbReference type="CDD" id="cd02788">
    <property type="entry name" value="MopB_CT_NDH-1_NuoG2-N7"/>
    <property type="match status" value="1"/>
</dbReference>
<dbReference type="InterPro" id="IPR036010">
    <property type="entry name" value="2Fe-2S_ferredoxin-like_sf"/>
</dbReference>
<dbReference type="Pfam" id="PF22117">
    <property type="entry name" value="Fer4_Nqo3"/>
    <property type="match status" value="1"/>
</dbReference>
<dbReference type="InterPro" id="IPR019574">
    <property type="entry name" value="NADH_UbQ_OxRdtase_Gsu_4Fe4S-bd"/>
</dbReference>
<evidence type="ECO:0000256" key="11">
    <source>
        <dbReference type="ARBA" id="ARBA00023075"/>
    </source>
</evidence>
<dbReference type="SMART" id="SM00929">
    <property type="entry name" value="NADH-G_4Fe-4S_3"/>
    <property type="match status" value="1"/>
</dbReference>
<dbReference type="GO" id="GO:0051539">
    <property type="term" value="F:4 iron, 4 sulfur cluster binding"/>
    <property type="evidence" value="ECO:0007669"/>
    <property type="project" value="UniProtKB-KW"/>
</dbReference>
<dbReference type="InterPro" id="IPR001041">
    <property type="entry name" value="2Fe-2S_ferredoxin-type"/>
</dbReference>
<evidence type="ECO:0000256" key="4">
    <source>
        <dbReference type="ARBA" id="ARBA00022714"/>
    </source>
</evidence>
<dbReference type="FunFam" id="3.40.50.740:FF:000006">
    <property type="entry name" value="NADH-quinone oxidoreductase"/>
    <property type="match status" value="1"/>
</dbReference>
<dbReference type="GO" id="GO:0042773">
    <property type="term" value="P:ATP synthesis coupled electron transport"/>
    <property type="evidence" value="ECO:0007669"/>
    <property type="project" value="InterPro"/>
</dbReference>
<feature type="domain" description="4Fe-4S His(Cys)3-ligated-type" evidence="17">
    <location>
        <begin position="86"/>
        <end position="125"/>
    </location>
</feature>
<comment type="cofactor">
    <cofactor evidence="1 14">
        <name>[4Fe-4S] cluster</name>
        <dbReference type="ChEBI" id="CHEBI:49883"/>
    </cofactor>
</comment>
<dbReference type="Pfam" id="PF04879">
    <property type="entry name" value="Molybdop_Fe4S4"/>
    <property type="match status" value="1"/>
</dbReference>
<dbReference type="SUPFAM" id="SSF53706">
    <property type="entry name" value="Formate dehydrogenase/DMSO reductase, domains 1-3"/>
    <property type="match status" value="1"/>
</dbReference>
<organism evidence="18 19">
    <name type="scientific">Providencia rettgeri</name>
    <dbReference type="NCBI Taxonomy" id="587"/>
    <lineage>
        <taxon>Bacteria</taxon>
        <taxon>Pseudomonadati</taxon>
        <taxon>Pseudomonadota</taxon>
        <taxon>Gammaproteobacteria</taxon>
        <taxon>Enterobacterales</taxon>
        <taxon>Morganellaceae</taxon>
        <taxon>Providencia</taxon>
    </lineage>
</organism>
<evidence type="ECO:0000259" key="16">
    <source>
        <dbReference type="PROSITE" id="PS51669"/>
    </source>
</evidence>
<evidence type="ECO:0000256" key="6">
    <source>
        <dbReference type="ARBA" id="ARBA00022723"/>
    </source>
</evidence>
<comment type="subunit">
    <text evidence="12">Composed of 13 different subunits. Subunits NuoCD, E, F, and G constitute the peripheral sector of the complex.</text>
</comment>
<evidence type="ECO:0000256" key="9">
    <source>
        <dbReference type="ARBA" id="ARBA00023014"/>
    </source>
</evidence>
<dbReference type="InterPro" id="IPR009010">
    <property type="entry name" value="Asp_de-COase-like_dom_sf"/>
</dbReference>
<dbReference type="GO" id="GO:0016020">
    <property type="term" value="C:membrane"/>
    <property type="evidence" value="ECO:0007669"/>
    <property type="project" value="InterPro"/>
</dbReference>
<dbReference type="FunFam" id="2.20.25.90:FF:000003">
    <property type="entry name" value="NADH-quinone oxidoreductase"/>
    <property type="match status" value="1"/>
</dbReference>
<dbReference type="PROSITE" id="PS00642">
    <property type="entry name" value="COMPLEX1_75K_2"/>
    <property type="match status" value="1"/>
</dbReference>
<dbReference type="GO" id="GO:0046872">
    <property type="term" value="F:metal ion binding"/>
    <property type="evidence" value="ECO:0007669"/>
    <property type="project" value="UniProtKB-UniRule"/>
</dbReference>
<dbReference type="Proteomes" id="UP000682358">
    <property type="component" value="Chromosome"/>
</dbReference>
<dbReference type="GO" id="GO:0003954">
    <property type="term" value="F:NADH dehydrogenase activity"/>
    <property type="evidence" value="ECO:0007669"/>
    <property type="project" value="TreeGrafter"/>
</dbReference>
<gene>
    <name evidence="18" type="primary">nuoG</name>
    <name evidence="18" type="ORF">KOF27_07895</name>
</gene>
<dbReference type="Pfam" id="PF00384">
    <property type="entry name" value="Molybdopterin"/>
    <property type="match status" value="1"/>
</dbReference>
<keyword evidence="5 14" id="KW-0874">Quinone</keyword>
<dbReference type="InterPro" id="IPR006963">
    <property type="entry name" value="Mopterin_OxRdtase_4Fe-4S_dom"/>
</dbReference>
<keyword evidence="3 14" id="KW-0004">4Fe-4S</keyword>
<keyword evidence="10 14" id="KW-0520">NAD</keyword>
<dbReference type="InterPro" id="IPR054351">
    <property type="entry name" value="NADH_UbQ_OxRdtase_ferredoxin"/>
</dbReference>
<dbReference type="InterPro" id="IPR050123">
    <property type="entry name" value="Prok_molybdopt-oxidoreductase"/>
</dbReference>